<evidence type="ECO:0000256" key="10">
    <source>
        <dbReference type="SAM" id="MobiDB-lite"/>
    </source>
</evidence>
<dbReference type="InterPro" id="IPR013320">
    <property type="entry name" value="ConA-like_dom_sf"/>
</dbReference>
<evidence type="ECO:0000256" key="9">
    <source>
        <dbReference type="ARBA" id="ARBA00023170"/>
    </source>
</evidence>
<dbReference type="EMBL" id="JBANAX010000456">
    <property type="protein sequence ID" value="KAL1208236.1"/>
    <property type="molecule type" value="Genomic_DNA"/>
</dbReference>
<keyword evidence="3" id="KW-0732">Signal</keyword>
<evidence type="ECO:0000256" key="4">
    <source>
        <dbReference type="ARBA" id="ARBA00022734"/>
    </source>
</evidence>
<organism evidence="13 14">
    <name type="scientific">Cardamine amara subsp. amara</name>
    <dbReference type="NCBI Taxonomy" id="228776"/>
    <lineage>
        <taxon>Eukaryota</taxon>
        <taxon>Viridiplantae</taxon>
        <taxon>Streptophyta</taxon>
        <taxon>Embryophyta</taxon>
        <taxon>Tracheophyta</taxon>
        <taxon>Spermatophyta</taxon>
        <taxon>Magnoliopsida</taxon>
        <taxon>eudicotyledons</taxon>
        <taxon>Gunneridae</taxon>
        <taxon>Pentapetalae</taxon>
        <taxon>rosids</taxon>
        <taxon>malvids</taxon>
        <taxon>Brassicales</taxon>
        <taxon>Brassicaceae</taxon>
        <taxon>Cardamineae</taxon>
        <taxon>Cardamine</taxon>
    </lineage>
</organism>
<keyword evidence="13" id="KW-0808">Transferase</keyword>
<evidence type="ECO:0000256" key="3">
    <source>
        <dbReference type="ARBA" id="ARBA00022729"/>
    </source>
</evidence>
<reference evidence="13 14" key="1">
    <citation type="submission" date="2024-04" db="EMBL/GenBank/DDBJ databases">
        <title>Genome assembly C_amara_ONT_v2.</title>
        <authorList>
            <person name="Yant L."/>
            <person name="Moore C."/>
            <person name="Slenker M."/>
        </authorList>
    </citation>
    <scope>NUCLEOTIDE SEQUENCE [LARGE SCALE GENOMIC DNA]</scope>
    <source>
        <tissue evidence="13">Leaf</tissue>
    </source>
</reference>
<dbReference type="GO" id="GO:0005524">
    <property type="term" value="F:ATP binding"/>
    <property type="evidence" value="ECO:0007669"/>
    <property type="project" value="UniProtKB-KW"/>
</dbReference>
<keyword evidence="13" id="KW-0418">Kinase</keyword>
<evidence type="ECO:0000256" key="7">
    <source>
        <dbReference type="ARBA" id="ARBA00022989"/>
    </source>
</evidence>
<keyword evidence="14" id="KW-1185">Reference proteome</keyword>
<evidence type="ECO:0000256" key="1">
    <source>
        <dbReference type="ARBA" id="ARBA00004479"/>
    </source>
</evidence>
<dbReference type="InterPro" id="IPR001220">
    <property type="entry name" value="Legume_lectin_dom"/>
</dbReference>
<sequence length="121" mass="13431">MFVGFSGSTGSVKSDQYILGWSFKNGGKAESLDISQISDPPPSSPPPSEGKNSSLNLILGATISTVAFLIIFLGGIVYLYKKRKYAEVLEQWEKEYNPQRYSFRTLYKATKGFRENHLLGA</sequence>
<dbReference type="GO" id="GO:0030246">
    <property type="term" value="F:carbohydrate binding"/>
    <property type="evidence" value="ECO:0007669"/>
    <property type="project" value="UniProtKB-KW"/>
</dbReference>
<keyword evidence="9 13" id="KW-0675">Receptor</keyword>
<dbReference type="GO" id="GO:0016301">
    <property type="term" value="F:kinase activity"/>
    <property type="evidence" value="ECO:0007669"/>
    <property type="project" value="UniProtKB-KW"/>
</dbReference>
<evidence type="ECO:0000313" key="13">
    <source>
        <dbReference type="EMBL" id="KAL1208236.1"/>
    </source>
</evidence>
<dbReference type="Gene3D" id="2.60.120.200">
    <property type="match status" value="1"/>
</dbReference>
<feature type="transmembrane region" description="Helical" evidence="11">
    <location>
        <begin position="57"/>
        <end position="80"/>
    </location>
</feature>
<keyword evidence="4" id="KW-0430">Lectin</keyword>
<accession>A0ABD1AQ26</accession>
<evidence type="ECO:0000256" key="2">
    <source>
        <dbReference type="ARBA" id="ARBA00022692"/>
    </source>
</evidence>
<dbReference type="SUPFAM" id="SSF49899">
    <property type="entry name" value="Concanavalin A-like lectins/glucanases"/>
    <property type="match status" value="1"/>
</dbReference>
<evidence type="ECO:0000256" key="6">
    <source>
        <dbReference type="ARBA" id="ARBA00022840"/>
    </source>
</evidence>
<evidence type="ECO:0000256" key="8">
    <source>
        <dbReference type="ARBA" id="ARBA00023136"/>
    </source>
</evidence>
<dbReference type="AlphaFoldDB" id="A0ABD1AQ26"/>
<keyword evidence="2 11" id="KW-0812">Transmembrane</keyword>
<comment type="caution">
    <text evidence="13">The sequence shown here is derived from an EMBL/GenBank/DDBJ whole genome shotgun (WGS) entry which is preliminary data.</text>
</comment>
<evidence type="ECO:0000259" key="12">
    <source>
        <dbReference type="Pfam" id="PF00139"/>
    </source>
</evidence>
<dbReference type="Pfam" id="PF00139">
    <property type="entry name" value="Lectin_legB"/>
    <property type="match status" value="1"/>
</dbReference>
<evidence type="ECO:0000256" key="11">
    <source>
        <dbReference type="SAM" id="Phobius"/>
    </source>
</evidence>
<keyword evidence="6" id="KW-0067">ATP-binding</keyword>
<feature type="compositionally biased region" description="Pro residues" evidence="10">
    <location>
        <begin position="39"/>
        <end position="48"/>
    </location>
</feature>
<dbReference type="Proteomes" id="UP001558713">
    <property type="component" value="Unassembled WGS sequence"/>
</dbReference>
<gene>
    <name evidence="13" type="ORF">V5N11_034952</name>
</gene>
<comment type="subcellular location">
    <subcellularLocation>
        <location evidence="1">Membrane</location>
        <topology evidence="1">Single-pass type I membrane protein</topology>
    </subcellularLocation>
</comment>
<name>A0ABD1AQ26_CARAN</name>
<dbReference type="PANTHER" id="PTHR27007">
    <property type="match status" value="1"/>
</dbReference>
<evidence type="ECO:0000256" key="5">
    <source>
        <dbReference type="ARBA" id="ARBA00022741"/>
    </source>
</evidence>
<keyword evidence="5" id="KW-0547">Nucleotide-binding</keyword>
<feature type="region of interest" description="Disordered" evidence="10">
    <location>
        <begin position="32"/>
        <end position="51"/>
    </location>
</feature>
<feature type="domain" description="Legume lectin" evidence="12">
    <location>
        <begin position="1"/>
        <end position="36"/>
    </location>
</feature>
<keyword evidence="8 11" id="KW-0472">Membrane</keyword>
<protein>
    <submittedName>
        <fullName evidence="13">L-type lectin-domain containing receptor kinase II.1</fullName>
    </submittedName>
</protein>
<dbReference type="InterPro" id="IPR050528">
    <property type="entry name" value="L-type_Lectin-RKs"/>
</dbReference>
<evidence type="ECO:0000313" key="14">
    <source>
        <dbReference type="Proteomes" id="UP001558713"/>
    </source>
</evidence>
<keyword evidence="7 11" id="KW-1133">Transmembrane helix</keyword>
<dbReference type="GO" id="GO:0016020">
    <property type="term" value="C:membrane"/>
    <property type="evidence" value="ECO:0007669"/>
    <property type="project" value="UniProtKB-SubCell"/>
</dbReference>
<proteinExistence type="predicted"/>